<accession>A0A9W5ABU7</accession>
<evidence type="ECO:0000256" key="4">
    <source>
        <dbReference type="ARBA" id="ARBA00012943"/>
    </source>
</evidence>
<evidence type="ECO:0000259" key="17">
    <source>
        <dbReference type="Pfam" id="PF02233"/>
    </source>
</evidence>
<dbReference type="Pfam" id="PF02233">
    <property type="entry name" value="PNTB"/>
    <property type="match status" value="1"/>
</dbReference>
<evidence type="ECO:0000256" key="9">
    <source>
        <dbReference type="ARBA" id="ARBA00022857"/>
    </source>
</evidence>
<comment type="similarity">
    <text evidence="3 15">Belongs to the PNT beta subunit family.</text>
</comment>
<feature type="transmembrane region" description="Helical" evidence="16">
    <location>
        <begin position="37"/>
        <end position="57"/>
    </location>
</feature>
<dbReference type="AlphaFoldDB" id="A0A9W5ABU7"/>
<keyword evidence="7 15" id="KW-0997">Cell inner membrane</keyword>
<proteinExistence type="inferred from homology"/>
<evidence type="ECO:0000256" key="13">
    <source>
        <dbReference type="ARBA" id="ARBA00023136"/>
    </source>
</evidence>
<sequence length="479" mass="50190">MISLNLVTLLYLVASVCFIQALKGLSHPTTSRLGNAFGMAGMAIAVLTTGALIVGLARSGTATIGLGWVLLGLLVGGSIGTLMAKRVEMTKMPELVAFMHSMIGLAAVAIAVAVVAEPHAFGIVAAGTLIPTGNRFELFIGTFVGAITFSGSVIAFGKLSGKYKFRLFQGAPVVFPGQHMLNLALALLMLAMGVWFMLTQAWTPFVIMTLIAFVLGVLIIIPIGGADMPVVVSMLNSYSGWAAAGIGFSLNNPMLIIAGSLVGSSGAILSYIMCKAMNRSFFNVILGGFGGQAGEAAAAGGGQQRSVKSGSPDDAAFLMTNAESVTIVPGYGLAVARAQHALKELAEKLTERGVTVKYAIHPVAGRMPGHMNVLLAEAEVPYDQVFEMEDINSEFGQTDVVLVLGANDVVNPAAKNDPKSPIAGMPILEAYKARTVIVNKRSMASGYAGLDNELFYMDRTMMVFGDAKKVLEDMVKAVE</sequence>
<dbReference type="InterPro" id="IPR012136">
    <property type="entry name" value="NADH_DH_b"/>
</dbReference>
<evidence type="ECO:0000256" key="6">
    <source>
        <dbReference type="ARBA" id="ARBA00022475"/>
    </source>
</evidence>
<evidence type="ECO:0000256" key="16">
    <source>
        <dbReference type="SAM" id="Phobius"/>
    </source>
</evidence>
<keyword evidence="13 15" id="KW-0472">Membrane</keyword>
<dbReference type="InterPro" id="IPR029035">
    <property type="entry name" value="DHS-like_NAD/FAD-binding_dom"/>
</dbReference>
<evidence type="ECO:0000256" key="10">
    <source>
        <dbReference type="ARBA" id="ARBA00022967"/>
    </source>
</evidence>
<dbReference type="SUPFAM" id="SSF52467">
    <property type="entry name" value="DHS-like NAD/FAD-binding domain"/>
    <property type="match status" value="1"/>
</dbReference>
<dbReference type="GeneID" id="75275563"/>
<dbReference type="GO" id="GO:0005886">
    <property type="term" value="C:plasma membrane"/>
    <property type="evidence" value="ECO:0007669"/>
    <property type="project" value="UniProtKB-SubCell"/>
</dbReference>
<gene>
    <name evidence="18" type="ORF">O9570_00680</name>
</gene>
<dbReference type="Proteomes" id="UP001141992">
    <property type="component" value="Unassembled WGS sequence"/>
</dbReference>
<dbReference type="GO" id="GO:0008750">
    <property type="term" value="F:proton-translocating NAD(P)+ transhydrogenase activity"/>
    <property type="evidence" value="ECO:0007669"/>
    <property type="project" value="UniProtKB-EC"/>
</dbReference>
<dbReference type="EMBL" id="JAPZVI010000001">
    <property type="protein sequence ID" value="MCZ8399942.1"/>
    <property type="molecule type" value="Genomic_DNA"/>
</dbReference>
<dbReference type="InterPro" id="IPR034300">
    <property type="entry name" value="PNTB-like"/>
</dbReference>
<evidence type="ECO:0000313" key="19">
    <source>
        <dbReference type="Proteomes" id="UP001141992"/>
    </source>
</evidence>
<evidence type="ECO:0000256" key="2">
    <source>
        <dbReference type="ARBA" id="ARBA00004429"/>
    </source>
</evidence>
<feature type="transmembrane region" description="Helical" evidence="16">
    <location>
        <begin position="180"/>
        <end position="198"/>
    </location>
</feature>
<feature type="transmembrane region" description="Helical" evidence="16">
    <location>
        <begin position="95"/>
        <end position="116"/>
    </location>
</feature>
<evidence type="ECO:0000256" key="11">
    <source>
        <dbReference type="ARBA" id="ARBA00022989"/>
    </source>
</evidence>
<dbReference type="RefSeq" id="WP_006388446.1">
    <property type="nucleotide sequence ID" value="NZ_CABIYZ010000001.1"/>
</dbReference>
<evidence type="ECO:0000256" key="15">
    <source>
        <dbReference type="PIRNR" id="PIRNR000204"/>
    </source>
</evidence>
<comment type="function">
    <text evidence="1 15">The transhydrogenation between NADH and NADP is coupled to respiration and ATP hydrolysis and functions as a proton pump across the membrane.</text>
</comment>
<dbReference type="EC" id="7.1.1.1" evidence="4 15"/>
<dbReference type="FunFam" id="3.40.50.1220:FF:000002">
    <property type="entry name" value="NAD(P) transhydrogenase subunit beta"/>
    <property type="match status" value="1"/>
</dbReference>
<evidence type="ECO:0000256" key="7">
    <source>
        <dbReference type="ARBA" id="ARBA00022519"/>
    </source>
</evidence>
<feature type="transmembrane region" description="Helical" evidence="16">
    <location>
        <begin position="6"/>
        <end position="25"/>
    </location>
</feature>
<keyword evidence="12 15" id="KW-0520">NAD</keyword>
<keyword evidence="10 15" id="KW-1278">Translocase</keyword>
<comment type="subcellular location">
    <subcellularLocation>
        <location evidence="2">Cell inner membrane</location>
        <topology evidence="2">Multi-pass membrane protein</topology>
    </subcellularLocation>
</comment>
<keyword evidence="6 15" id="KW-1003">Cell membrane</keyword>
<comment type="catalytic activity">
    <reaction evidence="14 15">
        <text>NAD(+) + NADPH + H(+)(in) = NADH + NADP(+) + H(+)(out)</text>
        <dbReference type="Rhea" id="RHEA:47992"/>
        <dbReference type="ChEBI" id="CHEBI:15378"/>
        <dbReference type="ChEBI" id="CHEBI:57540"/>
        <dbReference type="ChEBI" id="CHEBI:57783"/>
        <dbReference type="ChEBI" id="CHEBI:57945"/>
        <dbReference type="ChEBI" id="CHEBI:58349"/>
        <dbReference type="EC" id="7.1.1.1"/>
    </reaction>
</comment>
<evidence type="ECO:0000256" key="1">
    <source>
        <dbReference type="ARBA" id="ARBA00003943"/>
    </source>
</evidence>
<keyword evidence="8 16" id="KW-0812">Transmembrane</keyword>
<evidence type="ECO:0000256" key="5">
    <source>
        <dbReference type="ARBA" id="ARBA00014581"/>
    </source>
</evidence>
<reference evidence="18" key="1">
    <citation type="submission" date="2022-12" db="EMBL/GenBank/DDBJ databases">
        <authorList>
            <person name="Voronina O.L."/>
            <person name="Kunda M.S."/>
            <person name="Ryzhova N."/>
            <person name="Aksenova E.I."/>
        </authorList>
    </citation>
    <scope>NUCLEOTIDE SEQUENCE</scope>
    <source>
        <strain evidence="18">SCCH136:Ach223948</strain>
    </source>
</reference>
<comment type="caution">
    <text evidence="18">The sequence shown here is derived from an EMBL/GenBank/DDBJ whole genome shotgun (WGS) entry which is preliminary data.</text>
</comment>
<keyword evidence="11 16" id="KW-1133">Transmembrane helix</keyword>
<name>A0A9W5ABU7_ALCXX</name>
<organism evidence="18 19">
    <name type="scientific">Alcaligenes xylosoxydans xylosoxydans</name>
    <name type="common">Achromobacter xylosoxidans</name>
    <dbReference type="NCBI Taxonomy" id="85698"/>
    <lineage>
        <taxon>Bacteria</taxon>
        <taxon>Pseudomonadati</taxon>
        <taxon>Pseudomonadota</taxon>
        <taxon>Betaproteobacteria</taxon>
        <taxon>Burkholderiales</taxon>
        <taxon>Alcaligenaceae</taxon>
        <taxon>Achromobacter</taxon>
    </lineage>
</organism>
<evidence type="ECO:0000256" key="14">
    <source>
        <dbReference type="ARBA" id="ARBA00048202"/>
    </source>
</evidence>
<feature type="transmembrane region" description="Helical" evidence="16">
    <location>
        <begin position="136"/>
        <end position="159"/>
    </location>
</feature>
<protein>
    <recommendedName>
        <fullName evidence="5 15">NAD(P) transhydrogenase subunit beta</fullName>
        <ecNumber evidence="4 15">7.1.1.1</ecNumber>
    </recommendedName>
    <alternativeName>
        <fullName evidence="15">Nicotinamide nucleotide transhydrogenase subunit beta</fullName>
    </alternativeName>
</protein>
<dbReference type="PANTHER" id="PTHR44758">
    <property type="entry name" value="NAD(P) TRANSHYDROGENASE SUBUNIT BETA"/>
    <property type="match status" value="1"/>
</dbReference>
<evidence type="ECO:0000313" key="18">
    <source>
        <dbReference type="EMBL" id="MCZ8399942.1"/>
    </source>
</evidence>
<evidence type="ECO:0000256" key="3">
    <source>
        <dbReference type="ARBA" id="ARBA00007919"/>
    </source>
</evidence>
<keyword evidence="9 15" id="KW-0521">NADP</keyword>
<evidence type="ECO:0000256" key="8">
    <source>
        <dbReference type="ARBA" id="ARBA00022692"/>
    </source>
</evidence>
<evidence type="ECO:0000256" key="12">
    <source>
        <dbReference type="ARBA" id="ARBA00023027"/>
    </source>
</evidence>
<dbReference type="PANTHER" id="PTHR44758:SF1">
    <property type="entry name" value="NAD(P) TRANSHYDROGENASE SUBUNIT BETA"/>
    <property type="match status" value="1"/>
</dbReference>
<dbReference type="Gene3D" id="3.40.50.1220">
    <property type="entry name" value="TPP-binding domain"/>
    <property type="match status" value="1"/>
</dbReference>
<feature type="domain" description="NADP transhydrogenase beta-like" evidence="17">
    <location>
        <begin position="8"/>
        <end position="476"/>
    </location>
</feature>
<dbReference type="PIRSF" id="PIRSF000204">
    <property type="entry name" value="PNTB"/>
    <property type="match status" value="1"/>
</dbReference>
<feature type="transmembrane region" description="Helical" evidence="16">
    <location>
        <begin position="204"/>
        <end position="223"/>
    </location>
</feature>
<dbReference type="GO" id="GO:0050661">
    <property type="term" value="F:NADP binding"/>
    <property type="evidence" value="ECO:0007669"/>
    <property type="project" value="InterPro"/>
</dbReference>
<feature type="transmembrane region" description="Helical" evidence="16">
    <location>
        <begin position="63"/>
        <end position="83"/>
    </location>
</feature>